<protein>
    <submittedName>
        <fullName evidence="1">Uncharacterized protein</fullName>
    </submittedName>
</protein>
<evidence type="ECO:0000313" key="1">
    <source>
        <dbReference type="EMBL" id="SFV25129.1"/>
    </source>
</evidence>
<dbReference type="Proteomes" id="UP000198881">
    <property type="component" value="Unassembled WGS sequence"/>
</dbReference>
<sequence length="133" mass="15725">MTRYGLHRTGSESYRGYLRSAQWGFRRVRWFRDCRARGMEPACLVCQVTLEQAGTLDLHHVSYDGVVQETSTGTWSAQEADEDLMPLCRQHHQQLHRLMDARKEYFGWDRRRASVAIIARMIRVQRRARRTIT</sequence>
<dbReference type="RefSeq" id="WP_091699698.1">
    <property type="nucleotide sequence ID" value="NZ_FPCG01000021.1"/>
</dbReference>
<keyword evidence="2" id="KW-1185">Reference proteome</keyword>
<dbReference type="OrthoDB" id="3216707at2"/>
<dbReference type="AlphaFoldDB" id="A0A1I7MTF0"/>
<dbReference type="STRING" id="574650.SAMN04487966_1216"/>
<proteinExistence type="predicted"/>
<evidence type="ECO:0000313" key="2">
    <source>
        <dbReference type="Proteomes" id="UP000198881"/>
    </source>
</evidence>
<gene>
    <name evidence="1" type="ORF">SAMN04487966_1216</name>
</gene>
<dbReference type="EMBL" id="FPCG01000021">
    <property type="protein sequence ID" value="SFV25129.1"/>
    <property type="molecule type" value="Genomic_DNA"/>
</dbReference>
<name>A0A1I7MTF0_9MICC</name>
<reference evidence="1 2" key="1">
    <citation type="submission" date="2016-10" db="EMBL/GenBank/DDBJ databases">
        <authorList>
            <person name="de Groot N.N."/>
        </authorList>
    </citation>
    <scope>NUCLEOTIDE SEQUENCE [LARGE SCALE GENOMIC DNA]</scope>
    <source>
        <strain evidence="1 2">CGMCC 1.7054</strain>
    </source>
</reference>
<accession>A0A1I7MTF0</accession>
<organism evidence="1 2">
    <name type="scientific">Micrococcus terreus</name>
    <dbReference type="NCBI Taxonomy" id="574650"/>
    <lineage>
        <taxon>Bacteria</taxon>
        <taxon>Bacillati</taxon>
        <taxon>Actinomycetota</taxon>
        <taxon>Actinomycetes</taxon>
        <taxon>Micrococcales</taxon>
        <taxon>Micrococcaceae</taxon>
        <taxon>Micrococcus</taxon>
    </lineage>
</organism>